<dbReference type="InterPro" id="IPR004045">
    <property type="entry name" value="Glutathione_S-Trfase_N"/>
</dbReference>
<sequence length="327" mass="37353">MSDSKEDAVSGEFKFNVQDLPNDKITFFDMQFTTPDRRLSPFTTLIRYALKIKEIPFHTHFIPMHAVRAVSESLSISPVWTSDDGTPLYTLPAIYDPTNLKEDGTPTALSDSLPICQYLDERYPIIVGHGSIVLSTKLVGSDNESASTTNNPPSPAQINAFTQRFTPEIDYALLPFILPKTLPWVPLASVPYFRRTREKWFGKKIEDMVPANEEERARAWATVREGFEDLERNAYGGWGVESSEGTTEGQVEGLKEAKYTFKSRLDELRSNAQSPNYIDTFVAGRLYWMRKVFGDDSEEWRDVRRWSGGMWGDWLDLFEERYGEADV</sequence>
<dbReference type="AlphaFoldDB" id="A0A409YJP8"/>
<evidence type="ECO:0000313" key="3">
    <source>
        <dbReference type="Proteomes" id="UP000284842"/>
    </source>
</evidence>
<comment type="caution">
    <text evidence="2">The sequence shown here is derived from an EMBL/GenBank/DDBJ whole genome shotgun (WGS) entry which is preliminary data.</text>
</comment>
<dbReference type="InterPro" id="IPR036249">
    <property type="entry name" value="Thioredoxin-like_sf"/>
</dbReference>
<dbReference type="PROSITE" id="PS50404">
    <property type="entry name" value="GST_NTER"/>
    <property type="match status" value="1"/>
</dbReference>
<protein>
    <recommendedName>
        <fullName evidence="1">GST N-terminal domain-containing protein</fullName>
    </recommendedName>
</protein>
<organism evidence="2 3">
    <name type="scientific">Panaeolus cyanescens</name>
    <dbReference type="NCBI Taxonomy" id="181874"/>
    <lineage>
        <taxon>Eukaryota</taxon>
        <taxon>Fungi</taxon>
        <taxon>Dikarya</taxon>
        <taxon>Basidiomycota</taxon>
        <taxon>Agaricomycotina</taxon>
        <taxon>Agaricomycetes</taxon>
        <taxon>Agaricomycetidae</taxon>
        <taxon>Agaricales</taxon>
        <taxon>Agaricineae</taxon>
        <taxon>Galeropsidaceae</taxon>
        <taxon>Panaeolus</taxon>
    </lineage>
</organism>
<feature type="domain" description="GST N-terminal" evidence="1">
    <location>
        <begin position="30"/>
        <end position="127"/>
    </location>
</feature>
<name>A0A409YJP8_9AGAR</name>
<dbReference type="Pfam" id="PF22041">
    <property type="entry name" value="GST_C_7"/>
    <property type="match status" value="1"/>
</dbReference>
<dbReference type="Pfam" id="PF13409">
    <property type="entry name" value="GST_N_2"/>
    <property type="match status" value="1"/>
</dbReference>
<dbReference type="Gene3D" id="1.20.1050.10">
    <property type="match status" value="1"/>
</dbReference>
<dbReference type="OrthoDB" id="4951845at2759"/>
<evidence type="ECO:0000259" key="1">
    <source>
        <dbReference type="PROSITE" id="PS50404"/>
    </source>
</evidence>
<dbReference type="Proteomes" id="UP000284842">
    <property type="component" value="Unassembled WGS sequence"/>
</dbReference>
<accession>A0A409YJP8</accession>
<proteinExistence type="predicted"/>
<dbReference type="InParanoid" id="A0A409YJP8"/>
<keyword evidence="3" id="KW-1185">Reference proteome</keyword>
<dbReference type="InterPro" id="IPR054416">
    <property type="entry name" value="GST_UstS-like_C"/>
</dbReference>
<dbReference type="SUPFAM" id="SSF52833">
    <property type="entry name" value="Thioredoxin-like"/>
    <property type="match status" value="1"/>
</dbReference>
<dbReference type="Gene3D" id="3.40.30.10">
    <property type="entry name" value="Glutaredoxin"/>
    <property type="match status" value="1"/>
</dbReference>
<reference evidence="2 3" key="1">
    <citation type="journal article" date="2018" name="Evol. Lett.">
        <title>Horizontal gene cluster transfer increased hallucinogenic mushroom diversity.</title>
        <authorList>
            <person name="Reynolds H.T."/>
            <person name="Vijayakumar V."/>
            <person name="Gluck-Thaler E."/>
            <person name="Korotkin H.B."/>
            <person name="Matheny P.B."/>
            <person name="Slot J.C."/>
        </authorList>
    </citation>
    <scope>NUCLEOTIDE SEQUENCE [LARGE SCALE GENOMIC DNA]</scope>
    <source>
        <strain evidence="2 3">2629</strain>
    </source>
</reference>
<gene>
    <name evidence="2" type="ORF">CVT24_012749</name>
</gene>
<evidence type="ECO:0000313" key="2">
    <source>
        <dbReference type="EMBL" id="PPR03230.1"/>
    </source>
</evidence>
<dbReference type="EMBL" id="NHTK01001090">
    <property type="protein sequence ID" value="PPR03230.1"/>
    <property type="molecule type" value="Genomic_DNA"/>
</dbReference>
<dbReference type="STRING" id="181874.A0A409YJP8"/>